<dbReference type="EMBL" id="ADNC01000006">
    <property type="protein sequence ID" value="EFF41728.1"/>
    <property type="molecule type" value="Genomic_DNA"/>
</dbReference>
<dbReference type="STRING" id="747682.MALL_0070"/>
<keyword evidence="3" id="KW-0804">Transcription</keyword>
<dbReference type="PROSITE" id="PS00894">
    <property type="entry name" value="HTH_DEOR_1"/>
    <property type="match status" value="1"/>
</dbReference>
<dbReference type="Pfam" id="PF00455">
    <property type="entry name" value="DeoRC"/>
    <property type="match status" value="1"/>
</dbReference>
<dbReference type="InterPro" id="IPR037171">
    <property type="entry name" value="NagB/RpiA_transferase-like"/>
</dbReference>
<dbReference type="SMART" id="SM00420">
    <property type="entry name" value="HTH_DEOR"/>
    <property type="match status" value="1"/>
</dbReference>
<accession>D4XV93</accession>
<dbReference type="InterPro" id="IPR036390">
    <property type="entry name" value="WH_DNA-bd_sf"/>
</dbReference>
<organism evidence="5 6">
    <name type="scientific">Mycoplasmopsis alligatoris A21JP2</name>
    <dbReference type="NCBI Taxonomy" id="747682"/>
    <lineage>
        <taxon>Bacteria</taxon>
        <taxon>Bacillati</taxon>
        <taxon>Mycoplasmatota</taxon>
        <taxon>Mycoplasmoidales</taxon>
        <taxon>Metamycoplasmataceae</taxon>
        <taxon>Mycoplasmopsis</taxon>
    </lineage>
</organism>
<dbReference type="SUPFAM" id="SSF46785">
    <property type="entry name" value="Winged helix' DNA-binding domain"/>
    <property type="match status" value="1"/>
</dbReference>
<dbReference type="InterPro" id="IPR014036">
    <property type="entry name" value="DeoR-like_C"/>
</dbReference>
<evidence type="ECO:0000256" key="3">
    <source>
        <dbReference type="ARBA" id="ARBA00023163"/>
    </source>
</evidence>
<dbReference type="PANTHER" id="PTHR30363:SF44">
    <property type="entry name" value="AGA OPERON TRANSCRIPTIONAL REPRESSOR-RELATED"/>
    <property type="match status" value="1"/>
</dbReference>
<evidence type="ECO:0000259" key="4">
    <source>
        <dbReference type="PROSITE" id="PS51000"/>
    </source>
</evidence>
<dbReference type="OrthoDB" id="9797223at2"/>
<dbReference type="SMART" id="SM01134">
    <property type="entry name" value="DeoRC"/>
    <property type="match status" value="1"/>
</dbReference>
<dbReference type="Gene3D" id="3.40.50.1360">
    <property type="match status" value="1"/>
</dbReference>
<dbReference type="AlphaFoldDB" id="D4XV93"/>
<dbReference type="InterPro" id="IPR001034">
    <property type="entry name" value="DeoR_HTH"/>
</dbReference>
<dbReference type="Gene3D" id="1.10.10.10">
    <property type="entry name" value="Winged helix-like DNA-binding domain superfamily/Winged helix DNA-binding domain"/>
    <property type="match status" value="1"/>
</dbReference>
<dbReference type="eggNOG" id="COG1349">
    <property type="taxonomic scope" value="Bacteria"/>
</dbReference>
<keyword evidence="2" id="KW-0238">DNA-binding</keyword>
<dbReference type="Pfam" id="PF08220">
    <property type="entry name" value="HTH_DeoR"/>
    <property type="match status" value="1"/>
</dbReference>
<dbReference type="PROSITE" id="PS51000">
    <property type="entry name" value="HTH_DEOR_2"/>
    <property type="match status" value="1"/>
</dbReference>
<evidence type="ECO:0000313" key="6">
    <source>
        <dbReference type="Proteomes" id="UP000004757"/>
    </source>
</evidence>
<gene>
    <name evidence="5" type="ORF">MALL_0070</name>
</gene>
<comment type="caution">
    <text evidence="5">The sequence shown here is derived from an EMBL/GenBank/DDBJ whole genome shotgun (WGS) entry which is preliminary data.</text>
</comment>
<dbReference type="GO" id="GO:0003700">
    <property type="term" value="F:DNA-binding transcription factor activity"/>
    <property type="evidence" value="ECO:0007669"/>
    <property type="project" value="InterPro"/>
</dbReference>
<protein>
    <submittedName>
        <fullName evidence="5">Transcriptional regulator, DeoR family</fullName>
    </submittedName>
</protein>
<evidence type="ECO:0000256" key="1">
    <source>
        <dbReference type="ARBA" id="ARBA00023015"/>
    </source>
</evidence>
<dbReference type="RefSeq" id="WP_005683244.1">
    <property type="nucleotide sequence ID" value="NZ_ADNC01000006.1"/>
</dbReference>
<dbReference type="InterPro" id="IPR018356">
    <property type="entry name" value="Tscrpt_reg_HTH_DeoR_CS"/>
</dbReference>
<dbReference type="Proteomes" id="UP000004757">
    <property type="component" value="Unassembled WGS sequence"/>
</dbReference>
<evidence type="ECO:0000313" key="5">
    <source>
        <dbReference type="EMBL" id="EFF41728.1"/>
    </source>
</evidence>
<dbReference type="InterPro" id="IPR036388">
    <property type="entry name" value="WH-like_DNA-bd_sf"/>
</dbReference>
<sequence length="256" mass="28549">MIKKLLKQERIDIILKQLALNGAITTKKLMFLTNASESTLRADIVELDKKGLLKKVHGGACLEKQQIQNNVDILFESRTKLQKDSKLKIAKKASIEINKKTNLTTIFIDSGTSTYELIKLITLKNIIVVTNSLNVADYLKNNNDIKVILIGGEIKNKTSNIVGSIALDNLNLFTFDLGIFGTNTLNNNGSFKTPEINEAIFKKTAIAKSKHVYLLVDKSKVGLNQGIEFHKIDQKTTIISDAEKNPNLDNIKWIKA</sequence>
<reference evidence="5 6" key="1">
    <citation type="submission" date="2010-03" db="EMBL/GenBank/DDBJ databases">
        <authorList>
            <person name="Glass J.I."/>
            <person name="Benders G.A."/>
            <person name="Durkin A.S."/>
            <person name="Farmerie W.G."/>
            <person name="Hlavinka K."/>
            <person name="Hostetler J."/>
            <person name="Jackson J."/>
            <person name="May M.A."/>
            <person name="Miller R.H."/>
            <person name="Paralanov V."/>
            <person name="Radune D."/>
            <person name="Szczypinski B."/>
            <person name="Brown D.R."/>
        </authorList>
    </citation>
    <scope>NUCLEOTIDE SEQUENCE [LARGE SCALE GENOMIC DNA]</scope>
    <source>
        <strain evidence="5 6">A21JP2</strain>
    </source>
</reference>
<feature type="domain" description="HTH deoR-type" evidence="4">
    <location>
        <begin position="7"/>
        <end position="62"/>
    </location>
</feature>
<keyword evidence="1" id="KW-0805">Transcription regulation</keyword>
<dbReference type="SUPFAM" id="SSF100950">
    <property type="entry name" value="NagB/RpiA/CoA transferase-like"/>
    <property type="match status" value="1"/>
</dbReference>
<dbReference type="PANTHER" id="PTHR30363">
    <property type="entry name" value="HTH-TYPE TRANSCRIPTIONAL REGULATOR SRLR-RELATED"/>
    <property type="match status" value="1"/>
</dbReference>
<dbReference type="InterPro" id="IPR050313">
    <property type="entry name" value="Carb_Metab_HTH_regulators"/>
</dbReference>
<dbReference type="GO" id="GO:0003677">
    <property type="term" value="F:DNA binding"/>
    <property type="evidence" value="ECO:0007669"/>
    <property type="project" value="UniProtKB-KW"/>
</dbReference>
<evidence type="ECO:0000256" key="2">
    <source>
        <dbReference type="ARBA" id="ARBA00023125"/>
    </source>
</evidence>
<name>D4XV93_9BACT</name>
<proteinExistence type="predicted"/>
<keyword evidence="6" id="KW-1185">Reference proteome</keyword>